<comment type="caution">
    <text evidence="5">The sequence shown here is derived from an EMBL/GenBank/DDBJ whole genome shotgun (WGS) entry which is preliminary data.</text>
</comment>
<evidence type="ECO:0000256" key="4">
    <source>
        <dbReference type="PIRNR" id="PIRNR000962"/>
    </source>
</evidence>
<reference evidence="5 6" key="1">
    <citation type="submission" date="2020-09" db="EMBL/GenBank/DDBJ databases">
        <title>Novel species of Mucilaginibacter isolated from a glacier on the Tibetan Plateau.</title>
        <authorList>
            <person name="Liu Q."/>
            <person name="Xin Y.-H."/>
        </authorList>
    </citation>
    <scope>NUCLEOTIDE SEQUENCE [LARGE SCALE GENOMIC DNA]</scope>
    <source>
        <strain evidence="5 6">ZT4R22</strain>
    </source>
</reference>
<name>A0ABR7WPH5_9SPHI</name>
<dbReference type="Gene3D" id="3.60.15.10">
    <property type="entry name" value="Ribonuclease Z/Hydroxyacylglutathione hydrolase-like"/>
    <property type="match status" value="1"/>
</dbReference>
<evidence type="ECO:0000256" key="2">
    <source>
        <dbReference type="ARBA" id="ARBA00023149"/>
    </source>
</evidence>
<dbReference type="Proteomes" id="UP000606600">
    <property type="component" value="Unassembled WGS sequence"/>
</dbReference>
<dbReference type="PANTHER" id="PTHR28283:SF1">
    <property type="entry name" value="3',5'-CYCLIC-NUCLEOTIDE PHOSPHODIESTERASE 1"/>
    <property type="match status" value="1"/>
</dbReference>
<dbReference type="PANTHER" id="PTHR28283">
    <property type="entry name" value="3',5'-CYCLIC-NUCLEOTIDE PHOSPHODIESTERASE 1"/>
    <property type="match status" value="1"/>
</dbReference>
<dbReference type="PIRSF" id="PIRSF000962">
    <property type="entry name" value="Cyc_nuc_PDEase"/>
    <property type="match status" value="1"/>
</dbReference>
<dbReference type="InterPro" id="IPR036866">
    <property type="entry name" value="RibonucZ/Hydroxyglut_hydro"/>
</dbReference>
<dbReference type="InterPro" id="IPR024225">
    <property type="entry name" value="cAMP-PdiesteraseII_CS"/>
</dbReference>
<dbReference type="SUPFAM" id="SSF56281">
    <property type="entry name" value="Metallo-hydrolase/oxidoreductase"/>
    <property type="match status" value="1"/>
</dbReference>
<dbReference type="EMBL" id="JACWMY010000004">
    <property type="protein sequence ID" value="MBD1364068.1"/>
    <property type="molecule type" value="Genomic_DNA"/>
</dbReference>
<comment type="similarity">
    <text evidence="3 4">Belongs to the cyclic nucleotide phosphodiesterase class-II family.</text>
</comment>
<evidence type="ECO:0000256" key="3">
    <source>
        <dbReference type="ARBA" id="ARBA00025762"/>
    </source>
</evidence>
<evidence type="ECO:0000313" key="5">
    <source>
        <dbReference type="EMBL" id="MBD1364068.1"/>
    </source>
</evidence>
<proteinExistence type="inferred from homology"/>
<sequence length="336" mass="37312">MLVHRKLITLTCLFLLPIFVFAQRKHKKSYQPKHIPTVTAGAASSFRIVPLGVLGGIDESNLSAYMVAPAGSDNYACLDAGTLHAGIEKAIKENAFDARSEKVLKQYIKGYFISHAHLDHIAGLIINSPEDSTKNIYGLASTLETVKTHYFTWESWANFADDGGNPQLRKYHYSVLQPGVETPVDNTEMQVQAFPLSHSNLTSTAFLLRSKDSYVLYLGDTGADEKEKSQNLHKLWEAVAPLVAAGKLKALMIEVSYANEQPDKSLFGHLTPRLLMNELDVLAQLSGTSLKGLNVVITHLKPPYKTITKIKTQLNYLNTKREMNLVYPRQGKPLGF</sequence>
<keyword evidence="6" id="KW-1185">Reference proteome</keyword>
<dbReference type="PRINTS" id="PR00388">
    <property type="entry name" value="PDIESTERASE2"/>
</dbReference>
<keyword evidence="2 4" id="KW-0114">cAMP</keyword>
<dbReference type="InterPro" id="IPR000396">
    <property type="entry name" value="Pdiesterase2"/>
</dbReference>
<dbReference type="RefSeq" id="WP_191188731.1">
    <property type="nucleotide sequence ID" value="NZ_JACWMY010000004.1"/>
</dbReference>
<accession>A0ABR7WPH5</accession>
<evidence type="ECO:0000313" key="6">
    <source>
        <dbReference type="Proteomes" id="UP000606600"/>
    </source>
</evidence>
<evidence type="ECO:0000256" key="1">
    <source>
        <dbReference type="ARBA" id="ARBA00022801"/>
    </source>
</evidence>
<protein>
    <submittedName>
        <fullName evidence="5">3',5'-cyclic-nucleotide phosphodiesterase</fullName>
    </submittedName>
</protein>
<dbReference type="CDD" id="cd07735">
    <property type="entry name" value="class_II_PDE_MBL-fold"/>
    <property type="match status" value="1"/>
</dbReference>
<keyword evidence="1 4" id="KW-0378">Hydrolase</keyword>
<dbReference type="PROSITE" id="PS00607">
    <property type="entry name" value="PDEASE_II"/>
    <property type="match status" value="1"/>
</dbReference>
<gene>
    <name evidence="5" type="ORF">IDJ77_09635</name>
</gene>
<organism evidence="5 6">
    <name type="scientific">Mucilaginibacter pankratovii</name>
    <dbReference type="NCBI Taxonomy" id="2772110"/>
    <lineage>
        <taxon>Bacteria</taxon>
        <taxon>Pseudomonadati</taxon>
        <taxon>Bacteroidota</taxon>
        <taxon>Sphingobacteriia</taxon>
        <taxon>Sphingobacteriales</taxon>
        <taxon>Sphingobacteriaceae</taxon>
        <taxon>Mucilaginibacter</taxon>
    </lineage>
</organism>
<dbReference type="Pfam" id="PF02112">
    <property type="entry name" value="PDEase_II"/>
    <property type="match status" value="1"/>
</dbReference>